<keyword evidence="1" id="KW-0732">Signal</keyword>
<dbReference type="AlphaFoldDB" id="A0A7X4KF85"/>
<organism evidence="2 3">
    <name type="scientific">Duganella margarita</name>
    <dbReference type="NCBI Taxonomy" id="2692170"/>
    <lineage>
        <taxon>Bacteria</taxon>
        <taxon>Pseudomonadati</taxon>
        <taxon>Pseudomonadota</taxon>
        <taxon>Betaproteobacteria</taxon>
        <taxon>Burkholderiales</taxon>
        <taxon>Oxalobacteraceae</taxon>
        <taxon>Telluria group</taxon>
        <taxon>Duganella</taxon>
    </lineage>
</organism>
<sequence>MRDAMQTARLAWLCASLAMPLASANTPEPSSTQEMPCPGAIAWNQAHPQDSLEALIQRDAARTVSNPTLRDTLAERVQRDQDARNAYLAAPNNALVRRRALEIDADNVAWLYKLVKAQGFPTAAQVGERGVRNAWLLAQHADLQPKFQASLQPEIVQRHADGELDGMTLSRFIDRVLVAQHKPQRYGTQFTPQAWATPHFGLPDEQSVQEVEQHRRELGIMPLADYVCMMSYFRTPHP</sequence>
<feature type="signal peptide" evidence="1">
    <location>
        <begin position="1"/>
        <end position="24"/>
    </location>
</feature>
<evidence type="ECO:0000313" key="3">
    <source>
        <dbReference type="Proteomes" id="UP000469734"/>
    </source>
</evidence>
<reference evidence="2 3" key="1">
    <citation type="submission" date="2019-12" db="EMBL/GenBank/DDBJ databases">
        <title>Novel species isolated from a subtropical stream in China.</title>
        <authorList>
            <person name="Lu H."/>
        </authorList>
    </citation>
    <scope>NUCLEOTIDE SEQUENCE [LARGE SCALE GENOMIC DNA]</scope>
    <source>
        <strain evidence="2 3">FT134W</strain>
    </source>
</reference>
<dbReference type="EMBL" id="WWCR01000002">
    <property type="protein sequence ID" value="MYM71259.1"/>
    <property type="molecule type" value="Genomic_DNA"/>
</dbReference>
<proteinExistence type="predicted"/>
<evidence type="ECO:0000313" key="2">
    <source>
        <dbReference type="EMBL" id="MYM71259.1"/>
    </source>
</evidence>
<comment type="caution">
    <text evidence="2">The sequence shown here is derived from an EMBL/GenBank/DDBJ whole genome shotgun (WGS) entry which is preliminary data.</text>
</comment>
<dbReference type="Pfam" id="PF20329">
    <property type="entry name" value="DUF6624"/>
    <property type="match status" value="1"/>
</dbReference>
<name>A0A7X4KF85_9BURK</name>
<gene>
    <name evidence="2" type="ORF">GTP56_03500</name>
</gene>
<feature type="chain" id="PRO_5030560025" description="Lytic murein transglycosylase" evidence="1">
    <location>
        <begin position="25"/>
        <end position="238"/>
    </location>
</feature>
<evidence type="ECO:0000256" key="1">
    <source>
        <dbReference type="SAM" id="SignalP"/>
    </source>
</evidence>
<dbReference type="InterPro" id="IPR046732">
    <property type="entry name" value="DUF6624"/>
</dbReference>
<dbReference type="RefSeq" id="WP_161049012.1">
    <property type="nucleotide sequence ID" value="NZ_WWCR01000002.1"/>
</dbReference>
<accession>A0A7X4KF85</accession>
<protein>
    <recommendedName>
        <fullName evidence="4">Lytic murein transglycosylase</fullName>
    </recommendedName>
</protein>
<evidence type="ECO:0008006" key="4">
    <source>
        <dbReference type="Google" id="ProtNLM"/>
    </source>
</evidence>
<dbReference type="Proteomes" id="UP000469734">
    <property type="component" value="Unassembled WGS sequence"/>
</dbReference>